<gene>
    <name evidence="1" type="ORF">CPT_Milagro_043</name>
</gene>
<protein>
    <submittedName>
        <fullName evidence="1">Uncharacterized protein</fullName>
    </submittedName>
</protein>
<sequence>MALICLGFADCELRKALIYKGLWCADKTPKAGVAGSIPAGRAKPSKASSRFVTSSYSPVTVKLQLAGCGL</sequence>
<evidence type="ECO:0000313" key="2">
    <source>
        <dbReference type="Proteomes" id="UP000831591"/>
    </source>
</evidence>
<dbReference type="EMBL" id="OM638609">
    <property type="protein sequence ID" value="UNY41762.1"/>
    <property type="molecule type" value="Genomic_DNA"/>
</dbReference>
<reference evidence="1" key="1">
    <citation type="submission" date="2022-02" db="EMBL/GenBank/DDBJ databases">
        <title>Burkholderia cenocepacia phage Milagro.</title>
        <authorList>
            <person name="Le T."/>
            <person name="Yao G."/>
            <person name="Liu M."/>
            <person name="Gonzalez C."/>
        </authorList>
    </citation>
    <scope>NUCLEOTIDE SEQUENCE</scope>
</reference>
<keyword evidence="2" id="KW-1185">Reference proteome</keyword>
<accession>A0AAE9K627</accession>
<proteinExistence type="predicted"/>
<organism evidence="1 2">
    <name type="scientific">Burkholderia phage Milagro</name>
    <dbReference type="NCBI Taxonomy" id="2924901"/>
    <lineage>
        <taxon>Viruses</taxon>
        <taxon>Duplodnaviria</taxon>
        <taxon>Heunggongvirae</taxon>
        <taxon>Uroviricota</taxon>
        <taxon>Caudoviricetes</taxon>
        <taxon>Peduoviridae</taxon>
        <taxon>Kayeltresvirus</taxon>
        <taxon>Kayeltresvirus milagro</taxon>
    </lineage>
</organism>
<name>A0AAE9K627_9CAUD</name>
<evidence type="ECO:0000313" key="1">
    <source>
        <dbReference type="EMBL" id="UNY41762.1"/>
    </source>
</evidence>
<dbReference type="Proteomes" id="UP000831591">
    <property type="component" value="Segment"/>
</dbReference>